<protein>
    <submittedName>
        <fullName evidence="8">RNA polymerase, sigma-24 subunit, RpoE, ECF subfamily</fullName>
    </submittedName>
</protein>
<keyword evidence="2" id="KW-0805">Transcription regulation</keyword>
<comment type="caution">
    <text evidence="8">The sequence shown here is derived from an EMBL/GenBank/DDBJ whole genome shotgun (WGS) entry which is preliminary data.</text>
</comment>
<dbReference type="SUPFAM" id="SSF88659">
    <property type="entry name" value="Sigma3 and sigma4 domains of RNA polymerase sigma factors"/>
    <property type="match status" value="1"/>
</dbReference>
<dbReference type="PANTHER" id="PTHR43133:SF8">
    <property type="entry name" value="RNA POLYMERASE SIGMA FACTOR HI_1459-RELATED"/>
    <property type="match status" value="1"/>
</dbReference>
<keyword evidence="5" id="KW-0804">Transcription</keyword>
<evidence type="ECO:0000313" key="9">
    <source>
        <dbReference type="Proteomes" id="UP000036923"/>
    </source>
</evidence>
<dbReference type="GO" id="GO:0016987">
    <property type="term" value="F:sigma factor activity"/>
    <property type="evidence" value="ECO:0007669"/>
    <property type="project" value="UniProtKB-KW"/>
</dbReference>
<evidence type="ECO:0000256" key="4">
    <source>
        <dbReference type="ARBA" id="ARBA00023125"/>
    </source>
</evidence>
<dbReference type="Gene3D" id="1.10.10.10">
    <property type="entry name" value="Winged helix-like DNA-binding domain superfamily/Winged helix DNA-binding domain"/>
    <property type="match status" value="1"/>
</dbReference>
<evidence type="ECO:0000256" key="1">
    <source>
        <dbReference type="ARBA" id="ARBA00010641"/>
    </source>
</evidence>
<evidence type="ECO:0000259" key="6">
    <source>
        <dbReference type="Pfam" id="PF04542"/>
    </source>
</evidence>
<dbReference type="InterPro" id="IPR014284">
    <property type="entry name" value="RNA_pol_sigma-70_dom"/>
</dbReference>
<dbReference type="InterPro" id="IPR013249">
    <property type="entry name" value="RNA_pol_sigma70_r4_t2"/>
</dbReference>
<evidence type="ECO:0000259" key="7">
    <source>
        <dbReference type="Pfam" id="PF08281"/>
    </source>
</evidence>
<dbReference type="InterPro" id="IPR036388">
    <property type="entry name" value="WH-like_DNA-bd_sf"/>
</dbReference>
<evidence type="ECO:0000313" key="8">
    <source>
        <dbReference type="EMBL" id="KNY28914.1"/>
    </source>
</evidence>
<dbReference type="NCBIfam" id="TIGR02937">
    <property type="entry name" value="sigma70-ECF"/>
    <property type="match status" value="1"/>
</dbReference>
<keyword evidence="9" id="KW-1185">Reference proteome</keyword>
<dbReference type="CDD" id="cd06171">
    <property type="entry name" value="Sigma70_r4"/>
    <property type="match status" value="1"/>
</dbReference>
<evidence type="ECO:0000256" key="3">
    <source>
        <dbReference type="ARBA" id="ARBA00023082"/>
    </source>
</evidence>
<dbReference type="STRING" id="398512.Bccel_4188"/>
<feature type="domain" description="RNA polymerase sigma-70 region 2" evidence="6">
    <location>
        <begin position="24"/>
        <end position="88"/>
    </location>
</feature>
<dbReference type="Gene3D" id="1.10.1740.10">
    <property type="match status" value="1"/>
</dbReference>
<reference evidence="9" key="1">
    <citation type="submission" date="2015-07" db="EMBL/GenBank/DDBJ databases">
        <title>Near-Complete Genome Sequence of the Cellulolytic Bacterium Bacteroides (Pseudobacteroides) cellulosolvens ATCC 35603.</title>
        <authorList>
            <person name="Dassa B."/>
            <person name="Utturkar S.M."/>
            <person name="Klingeman D.M."/>
            <person name="Hurt R.A."/>
            <person name="Keller M."/>
            <person name="Xu J."/>
            <person name="Reddy Y.H.K."/>
            <person name="Borovok I."/>
            <person name="Grinberg I.R."/>
            <person name="Lamed R."/>
            <person name="Zhivin O."/>
            <person name="Bayer E.A."/>
            <person name="Brown S.D."/>
        </authorList>
    </citation>
    <scope>NUCLEOTIDE SEQUENCE [LARGE SCALE GENOMIC DNA]</scope>
    <source>
        <strain evidence="9">DSM 2933</strain>
    </source>
</reference>
<dbReference type="Pfam" id="PF04542">
    <property type="entry name" value="Sigma70_r2"/>
    <property type="match status" value="1"/>
</dbReference>
<dbReference type="GO" id="GO:0003677">
    <property type="term" value="F:DNA binding"/>
    <property type="evidence" value="ECO:0007669"/>
    <property type="project" value="UniProtKB-KW"/>
</dbReference>
<dbReference type="InterPro" id="IPR013325">
    <property type="entry name" value="RNA_pol_sigma_r2"/>
</dbReference>
<comment type="similarity">
    <text evidence="1">Belongs to the sigma-70 factor family. ECF subfamily.</text>
</comment>
<dbReference type="SUPFAM" id="SSF88946">
    <property type="entry name" value="Sigma2 domain of RNA polymerase sigma factors"/>
    <property type="match status" value="1"/>
</dbReference>
<keyword evidence="4" id="KW-0238">DNA-binding</keyword>
<dbReference type="Proteomes" id="UP000036923">
    <property type="component" value="Unassembled WGS sequence"/>
</dbReference>
<proteinExistence type="inferred from homology"/>
<evidence type="ECO:0000256" key="2">
    <source>
        <dbReference type="ARBA" id="ARBA00023015"/>
    </source>
</evidence>
<dbReference type="Pfam" id="PF08281">
    <property type="entry name" value="Sigma70_r4_2"/>
    <property type="match status" value="1"/>
</dbReference>
<organism evidence="8 9">
    <name type="scientific">Pseudobacteroides cellulosolvens ATCC 35603 = DSM 2933</name>
    <dbReference type="NCBI Taxonomy" id="398512"/>
    <lineage>
        <taxon>Bacteria</taxon>
        <taxon>Bacillati</taxon>
        <taxon>Bacillota</taxon>
        <taxon>Clostridia</taxon>
        <taxon>Eubacteriales</taxon>
        <taxon>Oscillospiraceae</taxon>
        <taxon>Pseudobacteroides</taxon>
    </lineage>
</organism>
<dbReference type="AlphaFoldDB" id="A0A0L6JT84"/>
<keyword evidence="3" id="KW-0731">Sigma factor</keyword>
<feature type="domain" description="RNA polymerase sigma factor 70 region 4 type 2" evidence="7">
    <location>
        <begin position="114"/>
        <end position="164"/>
    </location>
</feature>
<dbReference type="GO" id="GO:0006352">
    <property type="term" value="P:DNA-templated transcription initiation"/>
    <property type="evidence" value="ECO:0007669"/>
    <property type="project" value="InterPro"/>
</dbReference>
<dbReference type="PANTHER" id="PTHR43133">
    <property type="entry name" value="RNA POLYMERASE ECF-TYPE SIGMA FACTO"/>
    <property type="match status" value="1"/>
</dbReference>
<sequence>MKSREEHIEGYFFNDIGSFEEIVLKYRQNSINFARRYIKDREICEDIAQEAFATVFVHRDKYNPDMSFKTWLFSIIHNKCVDYIRKNKELQSFSIEDEAIAGGLFERLDTKIVLEQEIGRLKPNYRAIIQMVEYEGMTICEAAKVLGISEVHARVLNFRARKKLQAQLVKGGFEYE</sequence>
<dbReference type="InterPro" id="IPR007627">
    <property type="entry name" value="RNA_pol_sigma70_r2"/>
</dbReference>
<dbReference type="InterPro" id="IPR013324">
    <property type="entry name" value="RNA_pol_sigma_r3/r4-like"/>
</dbReference>
<evidence type="ECO:0000256" key="5">
    <source>
        <dbReference type="ARBA" id="ARBA00023163"/>
    </source>
</evidence>
<dbReference type="EMBL" id="LGTC01000001">
    <property type="protein sequence ID" value="KNY28914.1"/>
    <property type="molecule type" value="Genomic_DNA"/>
</dbReference>
<dbReference type="RefSeq" id="WP_036937528.1">
    <property type="nucleotide sequence ID" value="NZ_JQKC01000005.1"/>
</dbReference>
<gene>
    <name evidence="8" type="ORF">Bccel_4188</name>
</gene>
<dbReference type="eggNOG" id="COG1595">
    <property type="taxonomic scope" value="Bacteria"/>
</dbReference>
<name>A0A0L6JT84_9FIRM</name>
<accession>A0A0L6JT84</accession>
<dbReference type="InterPro" id="IPR039425">
    <property type="entry name" value="RNA_pol_sigma-70-like"/>
</dbReference>